<protein>
    <submittedName>
        <fullName evidence="2">Uncharacterized protein</fullName>
    </submittedName>
</protein>
<name>A0A8K1C9P1_PYTOL</name>
<evidence type="ECO:0000256" key="1">
    <source>
        <dbReference type="SAM" id="MobiDB-lite"/>
    </source>
</evidence>
<dbReference type="EMBL" id="SPLM01000109">
    <property type="protein sequence ID" value="TMW59289.1"/>
    <property type="molecule type" value="Genomic_DNA"/>
</dbReference>
<dbReference type="Proteomes" id="UP000794436">
    <property type="component" value="Unassembled WGS sequence"/>
</dbReference>
<proteinExistence type="predicted"/>
<accession>A0A8K1C9P1</accession>
<dbReference type="OrthoDB" id="126316at2759"/>
<evidence type="ECO:0000313" key="3">
    <source>
        <dbReference type="Proteomes" id="UP000794436"/>
    </source>
</evidence>
<evidence type="ECO:0000313" key="2">
    <source>
        <dbReference type="EMBL" id="TMW59289.1"/>
    </source>
</evidence>
<keyword evidence="3" id="KW-1185">Reference proteome</keyword>
<feature type="region of interest" description="Disordered" evidence="1">
    <location>
        <begin position="1"/>
        <end position="25"/>
    </location>
</feature>
<organism evidence="2 3">
    <name type="scientific">Pythium oligandrum</name>
    <name type="common">Mycoparasitic fungus</name>
    <dbReference type="NCBI Taxonomy" id="41045"/>
    <lineage>
        <taxon>Eukaryota</taxon>
        <taxon>Sar</taxon>
        <taxon>Stramenopiles</taxon>
        <taxon>Oomycota</taxon>
        <taxon>Peronosporomycetes</taxon>
        <taxon>Pythiales</taxon>
        <taxon>Pythiaceae</taxon>
        <taxon>Pythium</taxon>
    </lineage>
</organism>
<dbReference type="AlphaFoldDB" id="A0A8K1C9P1"/>
<sequence>MATASSDGDVAASKPRQRNSTRDREKAELVALRRLVRELETHVMSLIRSGENKDTRDKMAATWQRLAHRQARSRRASEQRNRDLYDRVRRNADWIQRLWELLSETRRVEHPLTLRLQWSPLDETHTFERLKQDVAHAAAVDGLQGFSHEEEDVWMRLKSEFRCVRHVPFDRISTTQALWASLTSLSGCDEAVGEHPNAFKARLVERTHQACAMKYPVLLEQLDKPVLASRFAVARHEDKTAEGQGAMMVWRSISFMNEDHIGYNDIVWLAVEESPMSPLASRINIVLRSQIDAAFHQKEAALHAVFMAISEACISNMLSTAEGMLLDSKWAEERDETESFLSAVSV</sequence>
<gene>
    <name evidence="2" type="ORF">Poli38472_004358</name>
</gene>
<comment type="caution">
    <text evidence="2">The sequence shown here is derived from an EMBL/GenBank/DDBJ whole genome shotgun (WGS) entry which is preliminary data.</text>
</comment>
<reference evidence="2" key="1">
    <citation type="submission" date="2019-03" db="EMBL/GenBank/DDBJ databases">
        <title>Long read genome sequence of the mycoparasitic Pythium oligandrum ATCC 38472 isolated from sugarbeet rhizosphere.</title>
        <authorList>
            <person name="Gaulin E."/>
        </authorList>
    </citation>
    <scope>NUCLEOTIDE SEQUENCE</scope>
    <source>
        <strain evidence="2">ATCC 38472_TT</strain>
    </source>
</reference>